<gene>
    <name evidence="6" type="ORF">SAMN05428953_10882</name>
</gene>
<evidence type="ECO:0000259" key="5">
    <source>
        <dbReference type="Pfam" id="PF13458"/>
    </source>
</evidence>
<evidence type="ECO:0000313" key="7">
    <source>
        <dbReference type="Proteomes" id="UP000198894"/>
    </source>
</evidence>
<evidence type="ECO:0000256" key="1">
    <source>
        <dbReference type="ARBA" id="ARBA00010062"/>
    </source>
</evidence>
<feature type="chain" id="PRO_5011609375" evidence="4">
    <location>
        <begin position="26"/>
        <end position="402"/>
    </location>
</feature>
<organism evidence="6 7">
    <name type="scientific">Mesorhizobium muleiense</name>
    <dbReference type="NCBI Taxonomy" id="1004279"/>
    <lineage>
        <taxon>Bacteria</taxon>
        <taxon>Pseudomonadati</taxon>
        <taxon>Pseudomonadota</taxon>
        <taxon>Alphaproteobacteria</taxon>
        <taxon>Hyphomicrobiales</taxon>
        <taxon>Phyllobacteriaceae</taxon>
        <taxon>Mesorhizobium</taxon>
    </lineage>
</organism>
<keyword evidence="2 4" id="KW-0732">Signal</keyword>
<proteinExistence type="inferred from homology"/>
<feature type="signal peptide" evidence="4">
    <location>
        <begin position="1"/>
        <end position="25"/>
    </location>
</feature>
<dbReference type="Pfam" id="PF13458">
    <property type="entry name" value="Peripla_BP_6"/>
    <property type="match status" value="1"/>
</dbReference>
<dbReference type="SUPFAM" id="SSF53822">
    <property type="entry name" value="Periplasmic binding protein-like I"/>
    <property type="match status" value="1"/>
</dbReference>
<dbReference type="InterPro" id="IPR028082">
    <property type="entry name" value="Peripla_BP_I"/>
</dbReference>
<dbReference type="GO" id="GO:0006865">
    <property type="term" value="P:amino acid transport"/>
    <property type="evidence" value="ECO:0007669"/>
    <property type="project" value="UniProtKB-KW"/>
</dbReference>
<dbReference type="InterPro" id="IPR028081">
    <property type="entry name" value="Leu-bd"/>
</dbReference>
<dbReference type="Proteomes" id="UP000198894">
    <property type="component" value="Unassembled WGS sequence"/>
</dbReference>
<keyword evidence="3" id="KW-0813">Transport</keyword>
<dbReference type="Gene3D" id="3.40.50.2300">
    <property type="match status" value="2"/>
</dbReference>
<evidence type="ECO:0000256" key="4">
    <source>
        <dbReference type="SAM" id="SignalP"/>
    </source>
</evidence>
<evidence type="ECO:0000256" key="3">
    <source>
        <dbReference type="ARBA" id="ARBA00022970"/>
    </source>
</evidence>
<feature type="domain" description="Leucine-binding protein" evidence="5">
    <location>
        <begin position="28"/>
        <end position="375"/>
    </location>
</feature>
<protein>
    <submittedName>
        <fullName evidence="6">Branched-chain amino acid transport system substrate-binding protein</fullName>
    </submittedName>
</protein>
<dbReference type="EMBL" id="FNEE01000008">
    <property type="protein sequence ID" value="SDJ69339.1"/>
    <property type="molecule type" value="Genomic_DNA"/>
</dbReference>
<evidence type="ECO:0000313" key="6">
    <source>
        <dbReference type="EMBL" id="SDJ69339.1"/>
    </source>
</evidence>
<evidence type="ECO:0000256" key="2">
    <source>
        <dbReference type="ARBA" id="ARBA00022729"/>
    </source>
</evidence>
<dbReference type="CDD" id="cd06338">
    <property type="entry name" value="PBP1_ABC_ligand_binding-like"/>
    <property type="match status" value="1"/>
</dbReference>
<accession>A0A1G8VTL1</accession>
<keyword evidence="7" id="KW-1185">Reference proteome</keyword>
<dbReference type="AlphaFoldDB" id="A0A1G8VTL1"/>
<sequence length="402" mass="42963">MLRRSFNVLMLSAALAVGTIGAALAQDPVRIGVSASKTGPLAGGASGVLWPNIKLWAEKVNKAGGLKVGDQMRPIEIVEYDDKSSPEEAVKNIQRLATQDQVDLIIPPYSTGLNLATAPLIAKYGYPQIVSTGNANDLDQFVKRWPNTFWLLGPAQGIADGIVGTLKDLRDAGKIGNRVAVVNVSDAFGLEMIKTGKPALKQAGFDTVYESSYPLGNQDVAPVIASAKAANPDAFVAYSYPPDSFALTEQAQLQKFDVKAFFVSVGGNLDAYGKRFGAAANGVLIMGGVNASDPVFEAYRKEHLEVTGQEADWWASPVAYASLEILQQAVEHVGSLDKEALNKEIQSGTFKTVIGDVHFDNNINNNNWTVGQWSDGVVHGVRATGNLQGVQQPVIKPVWPSN</sequence>
<name>A0A1G8VTL1_9HYPH</name>
<dbReference type="InterPro" id="IPR051010">
    <property type="entry name" value="BCAA_transport"/>
</dbReference>
<keyword evidence="3" id="KW-0029">Amino-acid transport</keyword>
<dbReference type="RefSeq" id="WP_091594666.1">
    <property type="nucleotide sequence ID" value="NZ_FNEE01000008.1"/>
</dbReference>
<dbReference type="PANTHER" id="PTHR30483:SF6">
    <property type="entry name" value="PERIPLASMIC BINDING PROTEIN OF ABC TRANSPORTER FOR NATURAL AMINO ACIDS"/>
    <property type="match status" value="1"/>
</dbReference>
<reference evidence="7" key="1">
    <citation type="submission" date="2016-10" db="EMBL/GenBank/DDBJ databases">
        <authorList>
            <person name="Varghese N."/>
            <person name="Submissions S."/>
        </authorList>
    </citation>
    <scope>NUCLEOTIDE SEQUENCE [LARGE SCALE GENOMIC DNA]</scope>
    <source>
        <strain evidence="7">CGMCC 1.11022</strain>
    </source>
</reference>
<dbReference type="PANTHER" id="PTHR30483">
    <property type="entry name" value="LEUCINE-SPECIFIC-BINDING PROTEIN"/>
    <property type="match status" value="1"/>
</dbReference>
<comment type="similarity">
    <text evidence="1">Belongs to the leucine-binding protein family.</text>
</comment>